<dbReference type="InterPro" id="IPR011322">
    <property type="entry name" value="N-reg_PII-like_a/b"/>
</dbReference>
<organism evidence="2 3">
    <name type="scientific">Anaerocolumna cellulosilytica</name>
    <dbReference type="NCBI Taxonomy" id="433286"/>
    <lineage>
        <taxon>Bacteria</taxon>
        <taxon>Bacillati</taxon>
        <taxon>Bacillota</taxon>
        <taxon>Clostridia</taxon>
        <taxon>Lachnospirales</taxon>
        <taxon>Lachnospiraceae</taxon>
        <taxon>Anaerocolumna</taxon>
    </lineage>
</organism>
<dbReference type="RefSeq" id="WP_330601692.1">
    <property type="nucleotide sequence ID" value="NZ_JACHHS010000001.1"/>
</dbReference>
<dbReference type="EMBL" id="AP023367">
    <property type="protein sequence ID" value="BCJ94791.1"/>
    <property type="molecule type" value="Genomic_DNA"/>
</dbReference>
<dbReference type="GO" id="GO:0005829">
    <property type="term" value="C:cytosol"/>
    <property type="evidence" value="ECO:0007669"/>
    <property type="project" value="TreeGrafter"/>
</dbReference>
<accession>A0A6S6R702</accession>
<dbReference type="KEGG" id="acel:acsn021_23600"/>
<dbReference type="Proteomes" id="UP000515561">
    <property type="component" value="Chromosome"/>
</dbReference>
<dbReference type="PANTHER" id="PTHR30115">
    <property type="entry name" value="NITROGEN REGULATORY PROTEIN P-II"/>
    <property type="match status" value="1"/>
</dbReference>
<reference evidence="2 3" key="1">
    <citation type="journal article" date="2016" name="Int. J. Syst. Evol. Microbiol.">
        <title>Descriptions of Anaerotaenia torta gen. nov., sp. nov. and Anaerocolumna cellulosilytica gen. nov., sp. nov. isolated from a methanogenic reactor of cattle waste.</title>
        <authorList>
            <person name="Uek A."/>
            <person name="Ohtaki Y."/>
            <person name="Kaku N."/>
            <person name="Ueki K."/>
        </authorList>
    </citation>
    <scope>NUCLEOTIDE SEQUENCE [LARGE SCALE GENOMIC DNA]</scope>
    <source>
        <strain evidence="2 3">SN021</strain>
    </source>
</reference>
<gene>
    <name evidence="2" type="primary">glnB-2</name>
    <name evidence="2" type="ORF">acsn021_23600</name>
</gene>
<evidence type="ECO:0000313" key="3">
    <source>
        <dbReference type="Proteomes" id="UP000515561"/>
    </source>
</evidence>
<dbReference type="SUPFAM" id="SSF54913">
    <property type="entry name" value="GlnB-like"/>
    <property type="match status" value="1"/>
</dbReference>
<evidence type="ECO:0000313" key="2">
    <source>
        <dbReference type="EMBL" id="BCJ94791.1"/>
    </source>
</evidence>
<dbReference type="PROSITE" id="PS51343">
    <property type="entry name" value="PII_GLNB_DOM"/>
    <property type="match status" value="1"/>
</dbReference>
<dbReference type="PRINTS" id="PR00340">
    <property type="entry name" value="PIIGLNB"/>
</dbReference>
<dbReference type="PROSITE" id="PS00638">
    <property type="entry name" value="PII_GLNB_CTER"/>
    <property type="match status" value="1"/>
</dbReference>
<dbReference type="Pfam" id="PF00543">
    <property type="entry name" value="P-II"/>
    <property type="match status" value="1"/>
</dbReference>
<proteinExistence type="inferred from homology"/>
<dbReference type="Gene3D" id="3.30.70.120">
    <property type="match status" value="1"/>
</dbReference>
<dbReference type="InterPro" id="IPR015867">
    <property type="entry name" value="N-reg_PII/ATP_PRibTrfase_C"/>
</dbReference>
<name>A0A6S6R702_9FIRM</name>
<dbReference type="SMART" id="SM00938">
    <property type="entry name" value="P-II"/>
    <property type="match status" value="1"/>
</dbReference>
<keyword evidence="3" id="KW-1185">Reference proteome</keyword>
<dbReference type="GO" id="GO:0030234">
    <property type="term" value="F:enzyme regulator activity"/>
    <property type="evidence" value="ECO:0007669"/>
    <property type="project" value="InterPro"/>
</dbReference>
<evidence type="ECO:0000256" key="1">
    <source>
        <dbReference type="RuleBase" id="RU003936"/>
    </source>
</evidence>
<sequence length="160" mass="17643">MEICSIWAVSKTGRPYEGPVVKVASSGKGMVNYMKEVMAIVRQNKVNVTKEALALAGIPAFTCRKVLGRGKKLIDMTLLRNIVESGEIPVDTSGEYLSETTRLIPKRVFTIVVEDHDIEKVVNAIMEVNSTENPGDGKIFILPINENYQVRNGEASLDAY</sequence>
<dbReference type="GO" id="GO:0006808">
    <property type="term" value="P:regulation of nitrogen utilization"/>
    <property type="evidence" value="ECO:0007669"/>
    <property type="project" value="InterPro"/>
</dbReference>
<dbReference type="PANTHER" id="PTHR30115:SF11">
    <property type="entry name" value="NITROGEN REGULATORY PROTEIN P-II HOMOLOG"/>
    <property type="match status" value="1"/>
</dbReference>
<dbReference type="InterPro" id="IPR017918">
    <property type="entry name" value="N-reg_PII_CS"/>
</dbReference>
<dbReference type="GO" id="GO:0005524">
    <property type="term" value="F:ATP binding"/>
    <property type="evidence" value="ECO:0007669"/>
    <property type="project" value="TreeGrafter"/>
</dbReference>
<protein>
    <submittedName>
        <fullName evidence="2">Nitrogen regulatory protein P-II</fullName>
    </submittedName>
</protein>
<dbReference type="AlphaFoldDB" id="A0A6S6R702"/>
<dbReference type="InterPro" id="IPR002187">
    <property type="entry name" value="N-reg_PII"/>
</dbReference>
<comment type="similarity">
    <text evidence="1">Belongs to the P(II) protein family.</text>
</comment>